<comment type="similarity">
    <text evidence="1">Belongs to the sulfotransferase 1 family.</text>
</comment>
<dbReference type="EMBL" id="JABSTR010000008">
    <property type="protein sequence ID" value="KAH9378099.1"/>
    <property type="molecule type" value="Genomic_DNA"/>
</dbReference>
<dbReference type="GO" id="GO:0008146">
    <property type="term" value="F:sulfotransferase activity"/>
    <property type="evidence" value="ECO:0007669"/>
    <property type="project" value="InterPro"/>
</dbReference>
<dbReference type="SUPFAM" id="SSF52540">
    <property type="entry name" value="P-loop containing nucleoside triphosphate hydrolases"/>
    <property type="match status" value="1"/>
</dbReference>
<dbReference type="InterPro" id="IPR027417">
    <property type="entry name" value="P-loop_NTPase"/>
</dbReference>
<evidence type="ECO:0000313" key="4">
    <source>
        <dbReference type="EMBL" id="KAH9378099.1"/>
    </source>
</evidence>
<gene>
    <name evidence="4" type="ORF">HPB48_006661</name>
</gene>
<feature type="domain" description="Sulfotransferase" evidence="3">
    <location>
        <begin position="53"/>
        <end position="306"/>
    </location>
</feature>
<protein>
    <recommendedName>
        <fullName evidence="3">Sulfotransferase domain-containing protein</fullName>
    </recommendedName>
</protein>
<dbReference type="PANTHER" id="PTHR11783">
    <property type="entry name" value="SULFOTRANSFERASE SULT"/>
    <property type="match status" value="1"/>
</dbReference>
<sequence>MSHFFSLQKQPNMRIPTLPRKPYTQIIDGVPRNPNFDPVIFRKNFSFRASEGDLVQFTHPKSGTNWVFHITQLILKRGEPVRSAQEYTDNQRFMEGMELDEWRPRLPMRPILTHLPPRKETMSDEAKYIYVARNPWDVCVSFYHMTTNFSTFRFQDGTFDEFFEAFLSEDCGGHGSYFDHVAAGYALRYEPNMFFVTYEELKRDTRDVVLRLAYFLGEEYGRELEEDEALLGKLLERIAPEQMKDIAVLDFSGVSDPEWSRTMQRLDVTFKDGHEGNNKKYGLVREAKVGGWKKYFSPEQLRRMETKLKEVDEKSTVMNMWRDIREEAIAASSKGAKAPE</sequence>
<dbReference type="InterPro" id="IPR000863">
    <property type="entry name" value="Sulfotransferase_dom"/>
</dbReference>
<comment type="caution">
    <text evidence="4">The sequence shown here is derived from an EMBL/GenBank/DDBJ whole genome shotgun (WGS) entry which is preliminary data.</text>
</comment>
<dbReference type="Proteomes" id="UP000821853">
    <property type="component" value="Unassembled WGS sequence"/>
</dbReference>
<dbReference type="VEuPathDB" id="VectorBase:HLOH_049597"/>
<evidence type="ECO:0000256" key="2">
    <source>
        <dbReference type="ARBA" id="ARBA00022679"/>
    </source>
</evidence>
<dbReference type="OMA" id="MWRDIRE"/>
<name>A0A9J6GSE8_HAELO</name>
<evidence type="ECO:0000256" key="1">
    <source>
        <dbReference type="ARBA" id="ARBA00005771"/>
    </source>
</evidence>
<dbReference type="Gene3D" id="3.40.50.300">
    <property type="entry name" value="P-loop containing nucleotide triphosphate hydrolases"/>
    <property type="match status" value="1"/>
</dbReference>
<evidence type="ECO:0000313" key="5">
    <source>
        <dbReference type="Proteomes" id="UP000821853"/>
    </source>
</evidence>
<dbReference type="Pfam" id="PF00685">
    <property type="entry name" value="Sulfotransfer_1"/>
    <property type="match status" value="1"/>
</dbReference>
<proteinExistence type="inferred from homology"/>
<reference evidence="4 5" key="1">
    <citation type="journal article" date="2020" name="Cell">
        <title>Large-Scale Comparative Analyses of Tick Genomes Elucidate Their Genetic Diversity and Vector Capacities.</title>
        <authorList>
            <consortium name="Tick Genome and Microbiome Consortium (TIGMIC)"/>
            <person name="Jia N."/>
            <person name="Wang J."/>
            <person name="Shi W."/>
            <person name="Du L."/>
            <person name="Sun Y."/>
            <person name="Zhan W."/>
            <person name="Jiang J.F."/>
            <person name="Wang Q."/>
            <person name="Zhang B."/>
            <person name="Ji P."/>
            <person name="Bell-Sakyi L."/>
            <person name="Cui X.M."/>
            <person name="Yuan T.T."/>
            <person name="Jiang B.G."/>
            <person name="Yang W.F."/>
            <person name="Lam T.T."/>
            <person name="Chang Q.C."/>
            <person name="Ding S.J."/>
            <person name="Wang X.J."/>
            <person name="Zhu J.G."/>
            <person name="Ruan X.D."/>
            <person name="Zhao L."/>
            <person name="Wei J.T."/>
            <person name="Ye R.Z."/>
            <person name="Que T.C."/>
            <person name="Du C.H."/>
            <person name="Zhou Y.H."/>
            <person name="Cheng J.X."/>
            <person name="Dai P.F."/>
            <person name="Guo W.B."/>
            <person name="Han X.H."/>
            <person name="Huang E.J."/>
            <person name="Li L.F."/>
            <person name="Wei W."/>
            <person name="Gao Y.C."/>
            <person name="Liu J.Z."/>
            <person name="Shao H.Z."/>
            <person name="Wang X."/>
            <person name="Wang C.C."/>
            <person name="Yang T.C."/>
            <person name="Huo Q.B."/>
            <person name="Li W."/>
            <person name="Chen H.Y."/>
            <person name="Chen S.E."/>
            <person name="Zhou L.G."/>
            <person name="Ni X.B."/>
            <person name="Tian J.H."/>
            <person name="Sheng Y."/>
            <person name="Liu T."/>
            <person name="Pan Y.S."/>
            <person name="Xia L.Y."/>
            <person name="Li J."/>
            <person name="Zhao F."/>
            <person name="Cao W.C."/>
        </authorList>
    </citation>
    <scope>NUCLEOTIDE SEQUENCE [LARGE SCALE GENOMIC DNA]</scope>
    <source>
        <strain evidence="4">HaeL-2018</strain>
    </source>
</reference>
<dbReference type="OrthoDB" id="6485114at2759"/>
<organism evidence="4 5">
    <name type="scientific">Haemaphysalis longicornis</name>
    <name type="common">Bush tick</name>
    <dbReference type="NCBI Taxonomy" id="44386"/>
    <lineage>
        <taxon>Eukaryota</taxon>
        <taxon>Metazoa</taxon>
        <taxon>Ecdysozoa</taxon>
        <taxon>Arthropoda</taxon>
        <taxon>Chelicerata</taxon>
        <taxon>Arachnida</taxon>
        <taxon>Acari</taxon>
        <taxon>Parasitiformes</taxon>
        <taxon>Ixodida</taxon>
        <taxon>Ixodoidea</taxon>
        <taxon>Ixodidae</taxon>
        <taxon>Haemaphysalinae</taxon>
        <taxon>Haemaphysalis</taxon>
    </lineage>
</organism>
<dbReference type="AlphaFoldDB" id="A0A9J6GSE8"/>
<evidence type="ECO:0000259" key="3">
    <source>
        <dbReference type="Pfam" id="PF00685"/>
    </source>
</evidence>
<keyword evidence="2" id="KW-0808">Transferase</keyword>
<accession>A0A9J6GSE8</accession>
<keyword evidence="5" id="KW-1185">Reference proteome</keyword>